<evidence type="ECO:0000256" key="15">
    <source>
        <dbReference type="ARBA" id="ARBA00077278"/>
    </source>
</evidence>
<dbReference type="SUPFAM" id="SSF49265">
    <property type="entry name" value="Fibronectin type III"/>
    <property type="match status" value="1"/>
</dbReference>
<evidence type="ECO:0000313" key="20">
    <source>
        <dbReference type="Proteomes" id="UP000823561"/>
    </source>
</evidence>
<feature type="compositionally biased region" description="Basic and acidic residues" evidence="16">
    <location>
        <begin position="22"/>
        <end position="31"/>
    </location>
</feature>
<evidence type="ECO:0000256" key="9">
    <source>
        <dbReference type="ARBA" id="ARBA00022824"/>
    </source>
</evidence>
<evidence type="ECO:0000256" key="2">
    <source>
        <dbReference type="ARBA" id="ARBA00004240"/>
    </source>
</evidence>
<sequence length="457" mass="51041">MSLPEKPLGGATKKKRNKKKGLKEQPWDADRPPSPVPSLMSMKSDWSMEIPWRFEGQEKPKDVSAEQELCDVCLSPAVKTCLTCNDSYCETCIRPHLSDPDLERHQLQDLQLHGHDATGQVDMDRDQDPQGTHPKSSINKKCVPPPGQIQFPSVKPDSVTVSWSPPEGTVGPYKYRVTWRGAQKQHSAIVEGLKKEVTGLLPEQKYHFTVATLRQDGHQSSCVERSVQTGLRGRPDDLRIVLLGKTGVGKSSTGNTILGREAFQAEASADSVTSTCQRETAAVSGRQITVIDTPGLFDTENDNEEQNDREINKCISLALPGPHVFLLVTPVGRFTKEEQQAVKFIQSTFGENSIKHAIVLFTRGDDLKNKPIEQFVREAGSNIMNVIEQCGKRYHVFNNKTRDRTQVSTLLDKIDYIKMHGGVVPKLRPATSFWVAPQNMSTVYSIRPAWEYDIVKL</sequence>
<dbReference type="FunFam" id="3.40.50.300:FF:000536">
    <property type="entry name" value="GTPase IMAP family member 8"/>
    <property type="match status" value="1"/>
</dbReference>
<dbReference type="GO" id="GO:0005829">
    <property type="term" value="C:cytosol"/>
    <property type="evidence" value="ECO:0007669"/>
    <property type="project" value="UniProtKB-SubCell"/>
</dbReference>
<accession>A0AAV6HA13</accession>
<comment type="function">
    <text evidence="13">Exerts an anti-apoptotic effect in the immune system and is involved in responses to infections.</text>
</comment>
<dbReference type="GO" id="GO:0005525">
    <property type="term" value="F:GTP binding"/>
    <property type="evidence" value="ECO:0007669"/>
    <property type="project" value="UniProtKB-KW"/>
</dbReference>
<dbReference type="InterPro" id="IPR045058">
    <property type="entry name" value="GIMA/IAN/Toc"/>
</dbReference>
<evidence type="ECO:0000256" key="10">
    <source>
        <dbReference type="ARBA" id="ARBA00023034"/>
    </source>
</evidence>
<dbReference type="CDD" id="cd00063">
    <property type="entry name" value="FN3"/>
    <property type="match status" value="1"/>
</dbReference>
<gene>
    <name evidence="19" type="ORF">AALO_G00035360</name>
</gene>
<comment type="subcellular location">
    <subcellularLocation>
        <location evidence="3">Cytoplasm</location>
        <location evidence="3">Cytosol</location>
    </subcellularLocation>
    <subcellularLocation>
        <location evidence="2">Endoplasmic reticulum</location>
    </subcellularLocation>
    <subcellularLocation>
        <location evidence="4">Golgi apparatus</location>
    </subcellularLocation>
    <subcellularLocation>
        <location evidence="1">Mitochondrion</location>
    </subcellularLocation>
</comment>
<evidence type="ECO:0000256" key="16">
    <source>
        <dbReference type="SAM" id="MobiDB-lite"/>
    </source>
</evidence>
<keyword evidence="10" id="KW-0333">Golgi apparatus</keyword>
<keyword evidence="7" id="KW-0677">Repeat</keyword>
<evidence type="ECO:0000259" key="18">
    <source>
        <dbReference type="PROSITE" id="PS51720"/>
    </source>
</evidence>
<keyword evidence="12" id="KW-0342">GTP-binding</keyword>
<keyword evidence="11" id="KW-0496">Mitochondrion</keyword>
<dbReference type="GO" id="GO:0005783">
    <property type="term" value="C:endoplasmic reticulum"/>
    <property type="evidence" value="ECO:0007669"/>
    <property type="project" value="UniProtKB-SubCell"/>
</dbReference>
<evidence type="ECO:0000256" key="3">
    <source>
        <dbReference type="ARBA" id="ARBA00004514"/>
    </source>
</evidence>
<keyword evidence="8" id="KW-0547">Nucleotide-binding</keyword>
<dbReference type="Pfam" id="PF00041">
    <property type="entry name" value="fn3"/>
    <property type="match status" value="1"/>
</dbReference>
<name>A0AAV6HA13_9TELE</name>
<evidence type="ECO:0000256" key="7">
    <source>
        <dbReference type="ARBA" id="ARBA00022737"/>
    </source>
</evidence>
<dbReference type="InterPro" id="IPR003961">
    <property type="entry name" value="FN3_dom"/>
</dbReference>
<evidence type="ECO:0000256" key="8">
    <source>
        <dbReference type="ARBA" id="ARBA00022741"/>
    </source>
</evidence>
<dbReference type="Gene3D" id="3.40.50.300">
    <property type="entry name" value="P-loop containing nucleotide triphosphate hydrolases"/>
    <property type="match status" value="1"/>
</dbReference>
<comment type="similarity">
    <text evidence="5">Belongs to the TRAFAC class TrmE-Era-EngA-EngB-Septin-like GTPase superfamily. AIG1/Toc34/Toc159-like paraseptin GTPase family. IAN subfamily.</text>
</comment>
<evidence type="ECO:0000256" key="14">
    <source>
        <dbReference type="ARBA" id="ARBA00073539"/>
    </source>
</evidence>
<feature type="region of interest" description="Disordered" evidence="16">
    <location>
        <begin position="118"/>
        <end position="163"/>
    </location>
</feature>
<dbReference type="CDD" id="cd01852">
    <property type="entry name" value="AIG1"/>
    <property type="match status" value="1"/>
</dbReference>
<dbReference type="GO" id="GO:0005794">
    <property type="term" value="C:Golgi apparatus"/>
    <property type="evidence" value="ECO:0007669"/>
    <property type="project" value="UniProtKB-SubCell"/>
</dbReference>
<dbReference type="InterPro" id="IPR036116">
    <property type="entry name" value="FN3_sf"/>
</dbReference>
<keyword evidence="9" id="KW-0256">Endoplasmic reticulum</keyword>
<organism evidence="19 20">
    <name type="scientific">Alosa alosa</name>
    <name type="common">allis shad</name>
    <dbReference type="NCBI Taxonomy" id="278164"/>
    <lineage>
        <taxon>Eukaryota</taxon>
        <taxon>Metazoa</taxon>
        <taxon>Chordata</taxon>
        <taxon>Craniata</taxon>
        <taxon>Vertebrata</taxon>
        <taxon>Euteleostomi</taxon>
        <taxon>Actinopterygii</taxon>
        <taxon>Neopterygii</taxon>
        <taxon>Teleostei</taxon>
        <taxon>Clupei</taxon>
        <taxon>Clupeiformes</taxon>
        <taxon>Clupeoidei</taxon>
        <taxon>Clupeidae</taxon>
        <taxon>Alosa</taxon>
    </lineage>
</organism>
<dbReference type="PROSITE" id="PS51720">
    <property type="entry name" value="G_AIG1"/>
    <property type="match status" value="1"/>
</dbReference>
<dbReference type="Gene3D" id="2.60.40.10">
    <property type="entry name" value="Immunoglobulins"/>
    <property type="match status" value="1"/>
</dbReference>
<dbReference type="Pfam" id="PF22586">
    <property type="entry name" value="ANCHR-like_BBOX"/>
    <property type="match status" value="1"/>
</dbReference>
<evidence type="ECO:0000256" key="5">
    <source>
        <dbReference type="ARBA" id="ARBA00008535"/>
    </source>
</evidence>
<comment type="caution">
    <text evidence="19">The sequence shown here is derived from an EMBL/GenBank/DDBJ whole genome shotgun (WGS) entry which is preliminary data.</text>
</comment>
<dbReference type="Pfam" id="PF04548">
    <property type="entry name" value="AIG1"/>
    <property type="match status" value="1"/>
</dbReference>
<feature type="domain" description="AIG1-type G" evidence="18">
    <location>
        <begin position="235"/>
        <end position="432"/>
    </location>
</feature>
<dbReference type="PROSITE" id="PS50853">
    <property type="entry name" value="FN3"/>
    <property type="match status" value="1"/>
</dbReference>
<keyword evidence="20" id="KW-1185">Reference proteome</keyword>
<dbReference type="AlphaFoldDB" id="A0AAV6HA13"/>
<dbReference type="EMBL" id="JADWDJ010000003">
    <property type="protein sequence ID" value="KAG5282852.1"/>
    <property type="molecule type" value="Genomic_DNA"/>
</dbReference>
<evidence type="ECO:0000259" key="17">
    <source>
        <dbReference type="PROSITE" id="PS50853"/>
    </source>
</evidence>
<keyword evidence="6" id="KW-0963">Cytoplasm</keyword>
<evidence type="ECO:0000256" key="6">
    <source>
        <dbReference type="ARBA" id="ARBA00022490"/>
    </source>
</evidence>
<evidence type="ECO:0000256" key="1">
    <source>
        <dbReference type="ARBA" id="ARBA00004173"/>
    </source>
</evidence>
<dbReference type="PANTHER" id="PTHR10903">
    <property type="entry name" value="GTPASE, IMAP FAMILY MEMBER-RELATED"/>
    <property type="match status" value="1"/>
</dbReference>
<dbReference type="SUPFAM" id="SSF52540">
    <property type="entry name" value="P-loop containing nucleoside triphosphate hydrolases"/>
    <property type="match status" value="1"/>
</dbReference>
<dbReference type="Gene3D" id="4.10.830.40">
    <property type="match status" value="1"/>
</dbReference>
<protein>
    <recommendedName>
        <fullName evidence="14">GTPase IMAP family member 8</fullName>
    </recommendedName>
    <alternativeName>
        <fullName evidence="15">Immune-associated nucleotide-binding protein 9</fullName>
    </alternativeName>
</protein>
<feature type="compositionally biased region" description="Basic and acidic residues" evidence="16">
    <location>
        <begin position="118"/>
        <end position="128"/>
    </location>
</feature>
<reference evidence="19" key="1">
    <citation type="submission" date="2020-10" db="EMBL/GenBank/DDBJ databases">
        <title>Chromosome-scale genome assembly of the Allis shad, Alosa alosa.</title>
        <authorList>
            <person name="Margot Z."/>
            <person name="Christophe K."/>
            <person name="Cabau C."/>
            <person name="Louis A."/>
            <person name="Berthelot C."/>
            <person name="Parey E."/>
            <person name="Roest Crollius H."/>
            <person name="Montfort J."/>
            <person name="Robinson-Rechavi M."/>
            <person name="Bucao C."/>
            <person name="Bouchez O."/>
            <person name="Gislard M."/>
            <person name="Lluch J."/>
            <person name="Milhes M."/>
            <person name="Lampietro C."/>
            <person name="Lopez Roques C."/>
            <person name="Donnadieu C."/>
            <person name="Braasch I."/>
            <person name="Desvignes T."/>
            <person name="Postlethwait J."/>
            <person name="Bobe J."/>
            <person name="Guiguen Y."/>
        </authorList>
    </citation>
    <scope>NUCLEOTIDE SEQUENCE</scope>
    <source>
        <strain evidence="19">M-15738</strain>
        <tissue evidence="19">Blood</tissue>
    </source>
</reference>
<dbReference type="InterPro" id="IPR013783">
    <property type="entry name" value="Ig-like_fold"/>
</dbReference>
<evidence type="ECO:0000256" key="13">
    <source>
        <dbReference type="ARBA" id="ARBA00056809"/>
    </source>
</evidence>
<dbReference type="InterPro" id="IPR027417">
    <property type="entry name" value="P-loop_NTPase"/>
</dbReference>
<evidence type="ECO:0000256" key="12">
    <source>
        <dbReference type="ARBA" id="ARBA00023134"/>
    </source>
</evidence>
<dbReference type="GO" id="GO:0005739">
    <property type="term" value="C:mitochondrion"/>
    <property type="evidence" value="ECO:0007669"/>
    <property type="project" value="UniProtKB-SubCell"/>
</dbReference>
<evidence type="ECO:0000313" key="19">
    <source>
        <dbReference type="EMBL" id="KAG5282852.1"/>
    </source>
</evidence>
<dbReference type="PANTHER" id="PTHR10903:SF170">
    <property type="entry name" value="GTPASE IMAP FAMILY MEMBER 7"/>
    <property type="match status" value="1"/>
</dbReference>
<feature type="compositionally biased region" description="Basic residues" evidence="16">
    <location>
        <begin position="12"/>
        <end position="21"/>
    </location>
</feature>
<dbReference type="SMART" id="SM00060">
    <property type="entry name" value="FN3"/>
    <property type="match status" value="1"/>
</dbReference>
<feature type="domain" description="Fibronectin type-III" evidence="17">
    <location>
        <begin position="145"/>
        <end position="232"/>
    </location>
</feature>
<evidence type="ECO:0000256" key="4">
    <source>
        <dbReference type="ARBA" id="ARBA00004555"/>
    </source>
</evidence>
<feature type="compositionally biased region" description="Polar residues" evidence="16">
    <location>
        <begin position="129"/>
        <end position="139"/>
    </location>
</feature>
<dbReference type="InterPro" id="IPR006703">
    <property type="entry name" value="G_AIG1"/>
</dbReference>
<proteinExistence type="inferred from homology"/>
<feature type="region of interest" description="Disordered" evidence="16">
    <location>
        <begin position="1"/>
        <end position="43"/>
    </location>
</feature>
<evidence type="ECO:0000256" key="11">
    <source>
        <dbReference type="ARBA" id="ARBA00023128"/>
    </source>
</evidence>
<dbReference type="Proteomes" id="UP000823561">
    <property type="component" value="Chromosome 3"/>
</dbReference>